<accession>A0A5P1F3X1</accession>
<gene>
    <name evidence="2" type="ORF">A4U43_C04F15920</name>
</gene>
<reference evidence="3" key="1">
    <citation type="journal article" date="2017" name="Nat. Commun.">
        <title>The asparagus genome sheds light on the origin and evolution of a young Y chromosome.</title>
        <authorList>
            <person name="Harkess A."/>
            <person name="Zhou J."/>
            <person name="Xu C."/>
            <person name="Bowers J.E."/>
            <person name="Van der Hulst R."/>
            <person name="Ayyampalayam S."/>
            <person name="Mercati F."/>
            <person name="Riccardi P."/>
            <person name="McKain M.R."/>
            <person name="Kakrana A."/>
            <person name="Tang H."/>
            <person name="Ray J."/>
            <person name="Groenendijk J."/>
            <person name="Arikit S."/>
            <person name="Mathioni S.M."/>
            <person name="Nakano M."/>
            <person name="Shan H."/>
            <person name="Telgmann-Rauber A."/>
            <person name="Kanno A."/>
            <person name="Yue Z."/>
            <person name="Chen H."/>
            <person name="Li W."/>
            <person name="Chen Y."/>
            <person name="Xu X."/>
            <person name="Zhang Y."/>
            <person name="Luo S."/>
            <person name="Chen H."/>
            <person name="Gao J."/>
            <person name="Mao Z."/>
            <person name="Pires J.C."/>
            <person name="Luo M."/>
            <person name="Kudrna D."/>
            <person name="Wing R.A."/>
            <person name="Meyers B.C."/>
            <person name="Yi K."/>
            <person name="Kong H."/>
            <person name="Lavrijsen P."/>
            <person name="Sunseri F."/>
            <person name="Falavigna A."/>
            <person name="Ye Y."/>
            <person name="Leebens-Mack J.H."/>
            <person name="Chen G."/>
        </authorList>
    </citation>
    <scope>NUCLEOTIDE SEQUENCE [LARGE SCALE GENOMIC DNA]</scope>
    <source>
        <strain evidence="3">cv. DH0086</strain>
    </source>
</reference>
<evidence type="ECO:0000256" key="1">
    <source>
        <dbReference type="SAM" id="MobiDB-lite"/>
    </source>
</evidence>
<name>A0A5P1F3X1_ASPOF</name>
<organism evidence="2 3">
    <name type="scientific">Asparagus officinalis</name>
    <name type="common">Garden asparagus</name>
    <dbReference type="NCBI Taxonomy" id="4686"/>
    <lineage>
        <taxon>Eukaryota</taxon>
        <taxon>Viridiplantae</taxon>
        <taxon>Streptophyta</taxon>
        <taxon>Embryophyta</taxon>
        <taxon>Tracheophyta</taxon>
        <taxon>Spermatophyta</taxon>
        <taxon>Magnoliopsida</taxon>
        <taxon>Liliopsida</taxon>
        <taxon>Asparagales</taxon>
        <taxon>Asparagaceae</taxon>
        <taxon>Asparagoideae</taxon>
        <taxon>Asparagus</taxon>
    </lineage>
</organism>
<feature type="compositionally biased region" description="Gly residues" evidence="1">
    <location>
        <begin position="44"/>
        <end position="65"/>
    </location>
</feature>
<proteinExistence type="predicted"/>
<feature type="region of interest" description="Disordered" evidence="1">
    <location>
        <begin position="43"/>
        <end position="73"/>
    </location>
</feature>
<protein>
    <submittedName>
        <fullName evidence="2">Uncharacterized protein</fullName>
    </submittedName>
</protein>
<dbReference type="AlphaFoldDB" id="A0A5P1F3X1"/>
<evidence type="ECO:0000313" key="3">
    <source>
        <dbReference type="Proteomes" id="UP000243459"/>
    </source>
</evidence>
<sequence length="82" mass="8427">MWKISDGFRPLVLVSISEGSRGRRSRVGVAAGVRGGEAELWGEEGVGLGRGSGPGSEGLGRGSGPGSEVWGERGYVLCPARD</sequence>
<evidence type="ECO:0000313" key="2">
    <source>
        <dbReference type="EMBL" id="ONK72117.1"/>
    </source>
</evidence>
<dbReference type="EMBL" id="CM007384">
    <property type="protein sequence ID" value="ONK72117.1"/>
    <property type="molecule type" value="Genomic_DNA"/>
</dbReference>
<dbReference type="Gramene" id="ONK72117">
    <property type="protein sequence ID" value="ONK72117"/>
    <property type="gene ID" value="A4U43_C04F15920"/>
</dbReference>
<keyword evidence="3" id="KW-1185">Reference proteome</keyword>
<dbReference type="Proteomes" id="UP000243459">
    <property type="component" value="Chromosome 4"/>
</dbReference>